<protein>
    <submittedName>
        <fullName evidence="2">Uncharacterized protein</fullName>
    </submittedName>
</protein>
<evidence type="ECO:0000313" key="3">
    <source>
        <dbReference type="Proteomes" id="UP000256304"/>
    </source>
</evidence>
<evidence type="ECO:0000256" key="1">
    <source>
        <dbReference type="SAM" id="SignalP"/>
    </source>
</evidence>
<accession>A0A3D9S5E6</accession>
<feature type="signal peptide" evidence="1">
    <location>
        <begin position="1"/>
        <end position="23"/>
    </location>
</feature>
<name>A0A3D9S5E6_9BACL</name>
<organism evidence="2 3">
    <name type="scientific">Paenibacillus taihuensis</name>
    <dbReference type="NCBI Taxonomy" id="1156355"/>
    <lineage>
        <taxon>Bacteria</taxon>
        <taxon>Bacillati</taxon>
        <taxon>Bacillota</taxon>
        <taxon>Bacilli</taxon>
        <taxon>Bacillales</taxon>
        <taxon>Paenibacillaceae</taxon>
        <taxon>Paenibacillus</taxon>
    </lineage>
</organism>
<dbReference type="EMBL" id="QTTN01000009">
    <property type="protein sequence ID" value="REE87463.1"/>
    <property type="molecule type" value="Genomic_DNA"/>
</dbReference>
<dbReference type="AlphaFoldDB" id="A0A3D9S5E6"/>
<comment type="caution">
    <text evidence="2">The sequence shown here is derived from an EMBL/GenBank/DDBJ whole genome shotgun (WGS) entry which is preliminary data.</text>
</comment>
<dbReference type="Proteomes" id="UP000256304">
    <property type="component" value="Unassembled WGS sequence"/>
</dbReference>
<keyword evidence="1" id="KW-0732">Signal</keyword>
<reference evidence="2 3" key="1">
    <citation type="submission" date="2018-08" db="EMBL/GenBank/DDBJ databases">
        <title>Genomic Encyclopedia of Type Strains, Phase III (KMG-III): the genomes of soil and plant-associated and newly described type strains.</title>
        <authorList>
            <person name="Whitman W."/>
        </authorList>
    </citation>
    <scope>NUCLEOTIDE SEQUENCE [LARGE SCALE GENOMIC DNA]</scope>
    <source>
        <strain evidence="2 3">CGMCC 1.10966</strain>
    </source>
</reference>
<evidence type="ECO:0000313" key="2">
    <source>
        <dbReference type="EMBL" id="REE87463.1"/>
    </source>
</evidence>
<sequence>MKKVILTASIATLMLATGATAFAATNSARSTAPRSVHTGGSGLGLADAGLIYKRDLFPHHL</sequence>
<feature type="chain" id="PRO_5017786938" evidence="1">
    <location>
        <begin position="24"/>
        <end position="61"/>
    </location>
</feature>
<proteinExistence type="predicted"/>
<keyword evidence="3" id="KW-1185">Reference proteome</keyword>
<gene>
    <name evidence="2" type="ORF">A8990_109109</name>
</gene>